<proteinExistence type="inferred from homology"/>
<dbReference type="InterPro" id="IPR008927">
    <property type="entry name" value="6-PGluconate_DH-like_C_sf"/>
</dbReference>
<dbReference type="Gene3D" id="1.10.1040.10">
    <property type="entry name" value="N-(1-d-carboxylethyl)-l-norvaline Dehydrogenase, domain 2"/>
    <property type="match status" value="1"/>
</dbReference>
<dbReference type="InterPro" id="IPR013328">
    <property type="entry name" value="6PGD_dom2"/>
</dbReference>
<accession>A0AAU7NUZ4</accession>
<dbReference type="PRINTS" id="PR00420">
    <property type="entry name" value="RNGMNOXGNASE"/>
</dbReference>
<evidence type="ECO:0000259" key="11">
    <source>
        <dbReference type="Pfam" id="PF02558"/>
    </source>
</evidence>
<comment type="pathway">
    <text evidence="1 10">Cofactor biosynthesis; (R)-pantothenate biosynthesis; (R)-pantoate from 3-methyl-2-oxobutanoate: step 2/2.</text>
</comment>
<comment type="function">
    <text evidence="10">Catalyzes the NADPH-dependent reduction of ketopantoate into pantoic acid.</text>
</comment>
<dbReference type="Pfam" id="PF08546">
    <property type="entry name" value="ApbA_C"/>
    <property type="match status" value="1"/>
</dbReference>
<evidence type="ECO:0000313" key="14">
    <source>
        <dbReference type="Proteomes" id="UP001225378"/>
    </source>
</evidence>
<dbReference type="GO" id="GO:0015940">
    <property type="term" value="P:pantothenate biosynthetic process"/>
    <property type="evidence" value="ECO:0007669"/>
    <property type="project" value="UniProtKB-KW"/>
</dbReference>
<keyword evidence="6 10" id="KW-0521">NADP</keyword>
<evidence type="ECO:0000256" key="7">
    <source>
        <dbReference type="ARBA" id="ARBA00023002"/>
    </source>
</evidence>
<sequence>MQDKVLIVGAGAIGAFYGALLAKAGAEVAVACRSDYQIVKRQGYQIISASLGDWTFLPSQVVKTTDDYQGQADYLILCTKMTADIDRAEIIRAAVSPQTTIVFIQNGVETEQELLDAFPDNEIVSGLAFICCNRLQPGQISHLAYGKLTLGQLPAGIGDKTRHLAELFNQSGIDCVAMDDIITGRWTKCVWNAPFNPLSVLSGGLATQDIVRSQESFIRAIMHEVCAIAAACGHPLAENVVDLNIQSTYKMPPYRTSMLLDFENGQPMETEVILGNAVRAGEREHIACPNLKALYALMKLRELKIAESKRQDKR</sequence>
<dbReference type="KEGG" id="mech:Q9L42_001450"/>
<dbReference type="NCBIfam" id="TIGR00745">
    <property type="entry name" value="apbA_panE"/>
    <property type="match status" value="1"/>
</dbReference>
<dbReference type="PANTHER" id="PTHR21708">
    <property type="entry name" value="PROBABLE 2-DEHYDROPANTOATE 2-REDUCTASE"/>
    <property type="match status" value="1"/>
</dbReference>
<organism evidence="13 14">
    <name type="scientific">Methylomarinum roseum</name>
    <dbReference type="NCBI Taxonomy" id="3067653"/>
    <lineage>
        <taxon>Bacteria</taxon>
        <taxon>Pseudomonadati</taxon>
        <taxon>Pseudomonadota</taxon>
        <taxon>Gammaproteobacteria</taxon>
        <taxon>Methylococcales</taxon>
        <taxon>Methylococcaceae</taxon>
        <taxon>Methylomarinum</taxon>
    </lineage>
</organism>
<dbReference type="RefSeq" id="WP_305906396.1">
    <property type="nucleotide sequence ID" value="NZ_CP157743.1"/>
</dbReference>
<dbReference type="EMBL" id="CP157743">
    <property type="protein sequence ID" value="XBS20824.1"/>
    <property type="molecule type" value="Genomic_DNA"/>
</dbReference>
<dbReference type="PANTHER" id="PTHR21708:SF26">
    <property type="entry name" value="2-DEHYDROPANTOATE 2-REDUCTASE"/>
    <property type="match status" value="1"/>
</dbReference>
<dbReference type="InterPro" id="IPR003710">
    <property type="entry name" value="ApbA"/>
</dbReference>
<dbReference type="SUPFAM" id="SSF48179">
    <property type="entry name" value="6-phosphogluconate dehydrogenase C-terminal domain-like"/>
    <property type="match status" value="1"/>
</dbReference>
<evidence type="ECO:0000256" key="10">
    <source>
        <dbReference type="RuleBase" id="RU362068"/>
    </source>
</evidence>
<evidence type="ECO:0000256" key="3">
    <source>
        <dbReference type="ARBA" id="ARBA00013014"/>
    </source>
</evidence>
<evidence type="ECO:0000256" key="2">
    <source>
        <dbReference type="ARBA" id="ARBA00007870"/>
    </source>
</evidence>
<dbReference type="AlphaFoldDB" id="A0AAU7NUZ4"/>
<dbReference type="FunFam" id="1.10.1040.10:FF:000017">
    <property type="entry name" value="2-dehydropantoate 2-reductase"/>
    <property type="match status" value="1"/>
</dbReference>
<evidence type="ECO:0000256" key="1">
    <source>
        <dbReference type="ARBA" id="ARBA00004994"/>
    </source>
</evidence>
<dbReference type="InterPro" id="IPR013752">
    <property type="entry name" value="KPA_reductase"/>
</dbReference>
<dbReference type="InterPro" id="IPR051402">
    <property type="entry name" value="KPR-Related"/>
</dbReference>
<dbReference type="Proteomes" id="UP001225378">
    <property type="component" value="Chromosome"/>
</dbReference>
<keyword evidence="7 10" id="KW-0560">Oxidoreductase</keyword>
<evidence type="ECO:0000256" key="8">
    <source>
        <dbReference type="ARBA" id="ARBA00032024"/>
    </source>
</evidence>
<evidence type="ECO:0000256" key="9">
    <source>
        <dbReference type="ARBA" id="ARBA00048793"/>
    </source>
</evidence>
<feature type="domain" description="Ketopantoate reductase C-terminal" evidence="12">
    <location>
        <begin position="180"/>
        <end position="301"/>
    </location>
</feature>
<feature type="domain" description="Ketopantoate reductase N-terminal" evidence="11">
    <location>
        <begin position="5"/>
        <end position="154"/>
    </location>
</feature>
<comment type="catalytic activity">
    <reaction evidence="9 10">
        <text>(R)-pantoate + NADP(+) = 2-dehydropantoate + NADPH + H(+)</text>
        <dbReference type="Rhea" id="RHEA:16233"/>
        <dbReference type="ChEBI" id="CHEBI:11561"/>
        <dbReference type="ChEBI" id="CHEBI:15378"/>
        <dbReference type="ChEBI" id="CHEBI:15980"/>
        <dbReference type="ChEBI" id="CHEBI:57783"/>
        <dbReference type="ChEBI" id="CHEBI:58349"/>
        <dbReference type="EC" id="1.1.1.169"/>
    </reaction>
</comment>
<dbReference type="Gene3D" id="3.40.50.720">
    <property type="entry name" value="NAD(P)-binding Rossmann-like Domain"/>
    <property type="match status" value="1"/>
</dbReference>
<dbReference type="InterPro" id="IPR013332">
    <property type="entry name" value="KPR_N"/>
</dbReference>
<comment type="similarity">
    <text evidence="2 10">Belongs to the ketopantoate reductase family.</text>
</comment>
<protein>
    <recommendedName>
        <fullName evidence="4 10">2-dehydropantoate 2-reductase</fullName>
        <ecNumber evidence="3 10">1.1.1.169</ecNumber>
    </recommendedName>
    <alternativeName>
        <fullName evidence="8 10">Ketopantoate reductase</fullName>
    </alternativeName>
</protein>
<dbReference type="SUPFAM" id="SSF51735">
    <property type="entry name" value="NAD(P)-binding Rossmann-fold domains"/>
    <property type="match status" value="1"/>
</dbReference>
<dbReference type="GO" id="GO:0005737">
    <property type="term" value="C:cytoplasm"/>
    <property type="evidence" value="ECO:0007669"/>
    <property type="project" value="TreeGrafter"/>
</dbReference>
<gene>
    <name evidence="13" type="ORF">Q9L42_001450</name>
</gene>
<dbReference type="InterPro" id="IPR036291">
    <property type="entry name" value="NAD(P)-bd_dom_sf"/>
</dbReference>
<dbReference type="EC" id="1.1.1.169" evidence="3 10"/>
<evidence type="ECO:0000256" key="5">
    <source>
        <dbReference type="ARBA" id="ARBA00022655"/>
    </source>
</evidence>
<evidence type="ECO:0000256" key="6">
    <source>
        <dbReference type="ARBA" id="ARBA00022857"/>
    </source>
</evidence>
<dbReference type="Pfam" id="PF02558">
    <property type="entry name" value="ApbA"/>
    <property type="match status" value="1"/>
</dbReference>
<name>A0AAU7NUZ4_9GAMM</name>
<dbReference type="GO" id="GO:0008677">
    <property type="term" value="F:2-dehydropantoate 2-reductase activity"/>
    <property type="evidence" value="ECO:0007669"/>
    <property type="project" value="UniProtKB-EC"/>
</dbReference>
<keyword evidence="5 10" id="KW-0566">Pantothenate biosynthesis</keyword>
<evidence type="ECO:0000256" key="4">
    <source>
        <dbReference type="ARBA" id="ARBA00019465"/>
    </source>
</evidence>
<keyword evidence="14" id="KW-1185">Reference proteome</keyword>
<evidence type="ECO:0000259" key="12">
    <source>
        <dbReference type="Pfam" id="PF08546"/>
    </source>
</evidence>
<reference evidence="13 14" key="1">
    <citation type="journal article" date="2024" name="Microbiology">
        <title>Methylomarinum rosea sp. nov., a novel halophilic methanotrophic bacterium from the hypersaline Lake Elton.</title>
        <authorList>
            <person name="Suleimanov R.Z."/>
            <person name="Oshkin I.Y."/>
            <person name="Danilova O.V."/>
            <person name="Suzina N.E."/>
            <person name="Dedysh S.N."/>
        </authorList>
    </citation>
    <scope>NUCLEOTIDE SEQUENCE [LARGE SCALE GENOMIC DNA]</scope>
    <source>
        <strain evidence="13 14">Ch1-1</strain>
    </source>
</reference>
<evidence type="ECO:0000313" key="13">
    <source>
        <dbReference type="EMBL" id="XBS20824.1"/>
    </source>
</evidence>